<dbReference type="GO" id="GO:0016887">
    <property type="term" value="F:ATP hydrolysis activity"/>
    <property type="evidence" value="ECO:0007669"/>
    <property type="project" value="InterPro"/>
</dbReference>
<dbReference type="InterPro" id="IPR027417">
    <property type="entry name" value="P-loop_NTPase"/>
</dbReference>
<proteinExistence type="predicted"/>
<keyword evidence="1" id="KW-0813">Transport</keyword>
<dbReference type="Proteomes" id="UP000274315">
    <property type="component" value="Unassembled WGS sequence"/>
</dbReference>
<evidence type="ECO:0000256" key="9">
    <source>
        <dbReference type="ARBA" id="ARBA00023136"/>
    </source>
</evidence>
<organism evidence="11 12">
    <name type="scientific">Pseudomonas syringae pv. aptata</name>
    <dbReference type="NCBI Taxonomy" id="83167"/>
    <lineage>
        <taxon>Bacteria</taxon>
        <taxon>Pseudomonadati</taxon>
        <taxon>Pseudomonadota</taxon>
        <taxon>Gammaproteobacteria</taxon>
        <taxon>Pseudomonadales</taxon>
        <taxon>Pseudomonadaceae</taxon>
        <taxon>Pseudomonas</taxon>
        <taxon>Pseudomonas syringae</taxon>
    </lineage>
</organism>
<feature type="domain" description="ABC transporter" evidence="10">
    <location>
        <begin position="16"/>
        <end position="112"/>
    </location>
</feature>
<evidence type="ECO:0000256" key="4">
    <source>
        <dbReference type="ARBA" id="ARBA00022597"/>
    </source>
</evidence>
<keyword evidence="3" id="KW-0997">Cell inner membrane</keyword>
<keyword evidence="6" id="KW-0547">Nucleotide-binding</keyword>
<dbReference type="EMBL" id="RBUF01000654">
    <property type="protein sequence ID" value="RMU68763.1"/>
    <property type="molecule type" value="Genomic_DNA"/>
</dbReference>
<accession>A0A3M5WGT3</accession>
<evidence type="ECO:0000256" key="6">
    <source>
        <dbReference type="ARBA" id="ARBA00022741"/>
    </source>
</evidence>
<dbReference type="AlphaFoldDB" id="A0A3M5WGT3"/>
<dbReference type="PANTHER" id="PTHR43790">
    <property type="entry name" value="CARBOHYDRATE TRANSPORT ATP-BINDING PROTEIN MG119-RELATED"/>
    <property type="match status" value="1"/>
</dbReference>
<dbReference type="SUPFAM" id="SSF52540">
    <property type="entry name" value="P-loop containing nucleoside triphosphate hydrolases"/>
    <property type="match status" value="1"/>
</dbReference>
<evidence type="ECO:0000313" key="12">
    <source>
        <dbReference type="Proteomes" id="UP000274315"/>
    </source>
</evidence>
<dbReference type="Gene3D" id="3.40.50.300">
    <property type="entry name" value="P-loop containing nucleotide triphosphate hydrolases"/>
    <property type="match status" value="1"/>
</dbReference>
<dbReference type="InterPro" id="IPR050107">
    <property type="entry name" value="ABC_carbohydrate_import_ATPase"/>
</dbReference>
<keyword evidence="2" id="KW-1003">Cell membrane</keyword>
<keyword evidence="4" id="KW-0762">Sugar transport</keyword>
<dbReference type="Pfam" id="PF00005">
    <property type="entry name" value="ABC_tran"/>
    <property type="match status" value="1"/>
</dbReference>
<evidence type="ECO:0000256" key="7">
    <source>
        <dbReference type="ARBA" id="ARBA00022840"/>
    </source>
</evidence>
<reference evidence="11 12" key="1">
    <citation type="submission" date="2018-08" db="EMBL/GenBank/DDBJ databases">
        <title>Recombination of ecologically and evolutionarily significant loci maintains genetic cohesion in the Pseudomonas syringae species complex.</title>
        <authorList>
            <person name="Dillon M."/>
            <person name="Thakur S."/>
            <person name="Almeida R.N.D."/>
            <person name="Weir B.S."/>
            <person name="Guttman D.S."/>
        </authorList>
    </citation>
    <scope>NUCLEOTIDE SEQUENCE [LARGE SCALE GENOMIC DNA]</scope>
    <source>
        <strain evidence="11 12">ICMP 11935</strain>
    </source>
</reference>
<dbReference type="PANTHER" id="PTHR43790:SF6">
    <property type="entry name" value="ARABINOSE IMPORT ATP-BINDING PROTEIN ARAG"/>
    <property type="match status" value="1"/>
</dbReference>
<gene>
    <name evidence="11" type="ORF">ALP24_04582</name>
</gene>
<evidence type="ECO:0000259" key="10">
    <source>
        <dbReference type="Pfam" id="PF00005"/>
    </source>
</evidence>
<dbReference type="GO" id="GO:0005524">
    <property type="term" value="F:ATP binding"/>
    <property type="evidence" value="ECO:0007669"/>
    <property type="project" value="UniProtKB-KW"/>
</dbReference>
<sequence length="123" mass="13073">MRFNGIGKVFPGVKALSDISFEARPGSVHALMGENGAGKSTLLKVLGGSYQPSSGTLQIGEQSYQFKSTAESIAAGVAVIHQELQLVPEMTVAENLLLGHMPNRFGLINRGAMYRRAGELLKG</sequence>
<evidence type="ECO:0000256" key="2">
    <source>
        <dbReference type="ARBA" id="ARBA00022475"/>
    </source>
</evidence>
<evidence type="ECO:0000256" key="5">
    <source>
        <dbReference type="ARBA" id="ARBA00022737"/>
    </source>
</evidence>
<evidence type="ECO:0000256" key="3">
    <source>
        <dbReference type="ARBA" id="ARBA00022519"/>
    </source>
</evidence>
<comment type="caution">
    <text evidence="11">The sequence shown here is derived from an EMBL/GenBank/DDBJ whole genome shotgun (WGS) entry which is preliminary data.</text>
</comment>
<dbReference type="InterPro" id="IPR003439">
    <property type="entry name" value="ABC_transporter-like_ATP-bd"/>
</dbReference>
<evidence type="ECO:0000256" key="1">
    <source>
        <dbReference type="ARBA" id="ARBA00022448"/>
    </source>
</evidence>
<keyword evidence="7 11" id="KW-0067">ATP-binding</keyword>
<keyword evidence="5" id="KW-0677">Repeat</keyword>
<protein>
    <submittedName>
        <fullName evidence="11">Arabinose import ATP-binding protein AraG</fullName>
    </submittedName>
</protein>
<keyword evidence="8" id="KW-1278">Translocase</keyword>
<keyword evidence="9" id="KW-0472">Membrane</keyword>
<evidence type="ECO:0000256" key="8">
    <source>
        <dbReference type="ARBA" id="ARBA00022967"/>
    </source>
</evidence>
<evidence type="ECO:0000313" key="11">
    <source>
        <dbReference type="EMBL" id="RMU68763.1"/>
    </source>
</evidence>
<name>A0A3M5WGT3_PSEAP</name>
<feature type="non-terminal residue" evidence="11">
    <location>
        <position position="123"/>
    </location>
</feature>